<reference evidence="3 4" key="1">
    <citation type="submission" date="2022-03" db="EMBL/GenBank/DDBJ databases">
        <title>Metagenome-assembled genomes from swine fecal metagenomes.</title>
        <authorList>
            <person name="Holman D.B."/>
            <person name="Kommadath A."/>
        </authorList>
    </citation>
    <scope>NUCLEOTIDE SEQUENCE [LARGE SCALE GENOMIC DNA]</scope>
    <source>
        <strain evidence="3">SUG147</strain>
    </source>
</reference>
<dbReference type="AlphaFoldDB" id="A0AAE3FGQ6"/>
<dbReference type="Pfam" id="PF13306">
    <property type="entry name" value="LRR_5"/>
    <property type="match status" value="1"/>
</dbReference>
<dbReference type="SUPFAM" id="SSF52058">
    <property type="entry name" value="L domain-like"/>
    <property type="match status" value="1"/>
</dbReference>
<proteinExistence type="predicted"/>
<feature type="signal peptide" evidence="2">
    <location>
        <begin position="1"/>
        <end position="21"/>
    </location>
</feature>
<dbReference type="InterPro" id="IPR026906">
    <property type="entry name" value="LRR_5"/>
</dbReference>
<dbReference type="InterPro" id="IPR053139">
    <property type="entry name" value="Surface_bspA-like"/>
</dbReference>
<dbReference type="PANTHER" id="PTHR45661">
    <property type="entry name" value="SURFACE ANTIGEN"/>
    <property type="match status" value="1"/>
</dbReference>
<evidence type="ECO:0000256" key="1">
    <source>
        <dbReference type="SAM" id="Phobius"/>
    </source>
</evidence>
<feature type="chain" id="PRO_5042046547" evidence="2">
    <location>
        <begin position="22"/>
        <end position="232"/>
    </location>
</feature>
<dbReference type="InterPro" id="IPR032675">
    <property type="entry name" value="LRR_dom_sf"/>
</dbReference>
<keyword evidence="1" id="KW-0812">Transmembrane</keyword>
<sequence length="232" mass="24647">MKKAALTVLFLLLCLMLPAGAVSETDSGIQYSVKDGEVTVEGFNFVGNTMSIPEKIDGMPVKYIAAQACRSNDAIVSLKIPGSVVSVGEFAFADCRNLTDVTFSGNTEIIGFSAFRNCAGLRNVTLSEGLKKIDDCAFYGCTLLKALAVPSSVTEIGVDVFNGCSALTLDVKNNALARDYAAKYSIPTDFRSSWGFTVAASAVGAAILGAAFFAFDRFVLKKRAKTKPSEKK</sequence>
<accession>A0AAE3FGQ6</accession>
<evidence type="ECO:0000313" key="3">
    <source>
        <dbReference type="EMBL" id="MCI5755712.1"/>
    </source>
</evidence>
<feature type="transmembrane region" description="Helical" evidence="1">
    <location>
        <begin position="194"/>
        <end position="215"/>
    </location>
</feature>
<keyword evidence="1" id="KW-0472">Membrane</keyword>
<dbReference type="Proteomes" id="UP001139365">
    <property type="component" value="Unassembled WGS sequence"/>
</dbReference>
<dbReference type="PANTHER" id="PTHR45661:SF3">
    <property type="entry name" value="IG-LIKE DOMAIN-CONTAINING PROTEIN"/>
    <property type="match status" value="1"/>
</dbReference>
<organism evidence="3 4">
    <name type="scientific">Candidatus Colimorpha enterica</name>
    <dbReference type="NCBI Taxonomy" id="3083063"/>
    <lineage>
        <taxon>Bacteria</taxon>
        <taxon>Pseudomonadati</taxon>
        <taxon>Bacteroidota</taxon>
        <taxon>Bacteroidia</taxon>
        <taxon>Bacteroidales</taxon>
        <taxon>Candidatus Colimorpha</taxon>
    </lineage>
</organism>
<protein>
    <submittedName>
        <fullName evidence="3">Leucine-rich repeat domain-containing protein</fullName>
    </submittedName>
</protein>
<dbReference type="EMBL" id="JALEMU010000083">
    <property type="protein sequence ID" value="MCI5755712.1"/>
    <property type="molecule type" value="Genomic_DNA"/>
</dbReference>
<name>A0AAE3FGQ6_9BACT</name>
<dbReference type="Gene3D" id="3.80.10.10">
    <property type="entry name" value="Ribonuclease Inhibitor"/>
    <property type="match status" value="1"/>
</dbReference>
<evidence type="ECO:0000313" key="4">
    <source>
        <dbReference type="Proteomes" id="UP001139365"/>
    </source>
</evidence>
<comment type="caution">
    <text evidence="3">The sequence shown here is derived from an EMBL/GenBank/DDBJ whole genome shotgun (WGS) entry which is preliminary data.</text>
</comment>
<keyword evidence="2" id="KW-0732">Signal</keyword>
<gene>
    <name evidence="3" type="ORF">MR241_05405</name>
</gene>
<keyword evidence="1" id="KW-1133">Transmembrane helix</keyword>
<evidence type="ECO:0000256" key="2">
    <source>
        <dbReference type="SAM" id="SignalP"/>
    </source>
</evidence>